<proteinExistence type="predicted"/>
<dbReference type="Gene3D" id="1.10.8.10">
    <property type="entry name" value="DNA helicase RuvA subunit, C-terminal domain"/>
    <property type="match status" value="1"/>
</dbReference>
<evidence type="ECO:0000313" key="3">
    <source>
        <dbReference type="Proteomes" id="UP001153148"/>
    </source>
</evidence>
<dbReference type="EMBL" id="CAJPIN010002092">
    <property type="protein sequence ID" value="CAG2055108.1"/>
    <property type="molecule type" value="Genomic_DNA"/>
</dbReference>
<comment type="caution">
    <text evidence="2">The sequence shown here is derived from an EMBL/GenBank/DDBJ whole genome shotgun (WGS) entry which is preliminary data.</text>
</comment>
<evidence type="ECO:0000259" key="1">
    <source>
        <dbReference type="Pfam" id="PF08828"/>
    </source>
</evidence>
<keyword evidence="3" id="KW-1185">Reference proteome</keyword>
<dbReference type="Pfam" id="PF08828">
    <property type="entry name" value="DSX_dimer"/>
    <property type="match status" value="1"/>
</dbReference>
<dbReference type="InterPro" id="IPR014932">
    <property type="entry name" value="DSX_dimer"/>
</dbReference>
<dbReference type="Proteomes" id="UP001153148">
    <property type="component" value="Unassembled WGS sequence"/>
</dbReference>
<feature type="domain" description="Doublesex dimerisation" evidence="1">
    <location>
        <begin position="26"/>
        <end position="71"/>
    </location>
</feature>
<name>A0ABN7NGV3_TIMPD</name>
<accession>A0ABN7NGV3</accession>
<protein>
    <recommendedName>
        <fullName evidence="1">Doublesex dimerisation domain-containing protein</fullName>
    </recommendedName>
</protein>
<gene>
    <name evidence="2" type="ORF">TPAB3V08_LOCUS2119</name>
</gene>
<evidence type="ECO:0000313" key="2">
    <source>
        <dbReference type="EMBL" id="CAG2055108.1"/>
    </source>
</evidence>
<organism evidence="2 3">
    <name type="scientific">Timema podura</name>
    <name type="common">Walking stick</name>
    <dbReference type="NCBI Taxonomy" id="61482"/>
    <lineage>
        <taxon>Eukaryota</taxon>
        <taxon>Metazoa</taxon>
        <taxon>Ecdysozoa</taxon>
        <taxon>Arthropoda</taxon>
        <taxon>Hexapoda</taxon>
        <taxon>Insecta</taxon>
        <taxon>Pterygota</taxon>
        <taxon>Neoptera</taxon>
        <taxon>Polyneoptera</taxon>
        <taxon>Phasmatodea</taxon>
        <taxon>Timematodea</taxon>
        <taxon>Timematoidea</taxon>
        <taxon>Timematidae</taxon>
        <taxon>Timema</taxon>
    </lineage>
</organism>
<sequence length="72" mass="7874">MSSGSMLGGSPFMTTFTGLPRGSMSVETMMGSVYSLLNMFNYHVDMLPLLLVILNDAHCDVEEAYNRIHQGG</sequence>
<reference evidence="2" key="1">
    <citation type="submission" date="2021-03" db="EMBL/GenBank/DDBJ databases">
        <authorList>
            <person name="Tran Van P."/>
        </authorList>
    </citation>
    <scope>NUCLEOTIDE SEQUENCE</scope>
</reference>